<dbReference type="InterPro" id="IPR027442">
    <property type="entry name" value="MAPKAPK_C"/>
</dbReference>
<dbReference type="AlphaFoldDB" id="A0A914HSQ7"/>
<dbReference type="FunFam" id="1.10.510.10:FF:000571">
    <property type="entry name" value="Maternal embryonic leucine zipper kinase"/>
    <property type="match status" value="1"/>
</dbReference>
<keyword evidence="14 20" id="KW-1133">Transmembrane helix</keyword>
<evidence type="ECO:0000256" key="16">
    <source>
        <dbReference type="ARBA" id="ARBA00047899"/>
    </source>
</evidence>
<feature type="domain" description="EF-hand" evidence="22">
    <location>
        <begin position="54"/>
        <end position="89"/>
    </location>
</feature>
<dbReference type="InterPro" id="IPR000719">
    <property type="entry name" value="Prot_kinase_dom"/>
</dbReference>
<keyword evidence="11" id="KW-0418">Kinase</keyword>
<keyword evidence="13 18" id="KW-0067">ATP-binding</keyword>
<dbReference type="CDD" id="cd14089">
    <property type="entry name" value="STKc_MAPKAPK"/>
    <property type="match status" value="1"/>
</dbReference>
<feature type="domain" description="Protein kinase" evidence="21">
    <location>
        <begin position="375"/>
        <end position="637"/>
    </location>
</feature>
<comment type="catalytic activity">
    <reaction evidence="17">
        <text>L-seryl-[protein] + ATP = O-phospho-L-seryl-[protein] + ADP + H(+)</text>
        <dbReference type="Rhea" id="RHEA:17989"/>
        <dbReference type="Rhea" id="RHEA-COMP:9863"/>
        <dbReference type="Rhea" id="RHEA-COMP:11604"/>
        <dbReference type="ChEBI" id="CHEBI:15378"/>
        <dbReference type="ChEBI" id="CHEBI:29999"/>
        <dbReference type="ChEBI" id="CHEBI:30616"/>
        <dbReference type="ChEBI" id="CHEBI:83421"/>
        <dbReference type="ChEBI" id="CHEBI:456216"/>
        <dbReference type="EC" id="2.7.11.1"/>
    </reaction>
</comment>
<dbReference type="GO" id="GO:0004252">
    <property type="term" value="F:serine-type endopeptidase activity"/>
    <property type="evidence" value="ECO:0007669"/>
    <property type="project" value="InterPro"/>
</dbReference>
<evidence type="ECO:0000256" key="19">
    <source>
        <dbReference type="SAM" id="MobiDB-lite"/>
    </source>
</evidence>
<dbReference type="InterPro" id="IPR011009">
    <property type="entry name" value="Kinase-like_dom_sf"/>
</dbReference>
<evidence type="ECO:0000256" key="6">
    <source>
        <dbReference type="ARBA" id="ARBA00022527"/>
    </source>
</evidence>
<evidence type="ECO:0000256" key="1">
    <source>
        <dbReference type="ARBA" id="ARBA00001946"/>
    </source>
</evidence>
<evidence type="ECO:0000256" key="8">
    <source>
        <dbReference type="ARBA" id="ARBA00022679"/>
    </source>
</evidence>
<dbReference type="SUPFAM" id="SSF144091">
    <property type="entry name" value="Rhomboid-like"/>
    <property type="match status" value="1"/>
</dbReference>
<dbReference type="SUPFAM" id="SSF47473">
    <property type="entry name" value="EF-hand"/>
    <property type="match status" value="1"/>
</dbReference>
<evidence type="ECO:0000256" key="4">
    <source>
        <dbReference type="ARBA" id="ARBA00009045"/>
    </source>
</evidence>
<dbReference type="Gene3D" id="1.20.1540.10">
    <property type="entry name" value="Rhomboid-like"/>
    <property type="match status" value="1"/>
</dbReference>
<evidence type="ECO:0000256" key="10">
    <source>
        <dbReference type="ARBA" id="ARBA00022741"/>
    </source>
</evidence>
<evidence type="ECO:0000313" key="24">
    <source>
        <dbReference type="WBParaSite" id="Gr19_v10_g413.t2"/>
    </source>
</evidence>
<dbReference type="CDD" id="cd00051">
    <property type="entry name" value="EFh"/>
    <property type="match status" value="1"/>
</dbReference>
<evidence type="ECO:0000256" key="14">
    <source>
        <dbReference type="ARBA" id="ARBA00022989"/>
    </source>
</evidence>
<comment type="similarity">
    <text evidence="3">Belongs to the protein kinase superfamily. CAMK Ser/Thr protein kinase family.</text>
</comment>
<reference evidence="24" key="1">
    <citation type="submission" date="2022-11" db="UniProtKB">
        <authorList>
            <consortium name="WormBaseParasite"/>
        </authorList>
    </citation>
    <scope>IDENTIFICATION</scope>
</reference>
<feature type="compositionally biased region" description="Basic and acidic residues" evidence="19">
    <location>
        <begin position="700"/>
        <end position="711"/>
    </location>
</feature>
<dbReference type="GO" id="GO:0005509">
    <property type="term" value="F:calcium ion binding"/>
    <property type="evidence" value="ECO:0007669"/>
    <property type="project" value="InterPro"/>
</dbReference>
<keyword evidence="10 18" id="KW-0547">Nucleotide-binding</keyword>
<dbReference type="GO" id="GO:0004674">
    <property type="term" value="F:protein serine/threonine kinase activity"/>
    <property type="evidence" value="ECO:0007669"/>
    <property type="project" value="UniProtKB-KW"/>
</dbReference>
<dbReference type="InterPro" id="IPR017441">
    <property type="entry name" value="Protein_kinase_ATP_BS"/>
</dbReference>
<dbReference type="PROSITE" id="PS00018">
    <property type="entry name" value="EF_HAND_1"/>
    <property type="match status" value="1"/>
</dbReference>
<dbReference type="GO" id="GO:0035095">
    <property type="term" value="P:behavioral response to nicotine"/>
    <property type="evidence" value="ECO:0007669"/>
    <property type="project" value="UniProtKB-ARBA"/>
</dbReference>
<evidence type="ECO:0000256" key="15">
    <source>
        <dbReference type="ARBA" id="ARBA00023136"/>
    </source>
</evidence>
<feature type="transmembrane region" description="Helical" evidence="20">
    <location>
        <begin position="235"/>
        <end position="256"/>
    </location>
</feature>
<dbReference type="Gene3D" id="4.10.1170.10">
    <property type="entry name" value="MAP kinase activated protein kinase 2"/>
    <property type="match status" value="1"/>
</dbReference>
<dbReference type="PROSITE" id="PS00107">
    <property type="entry name" value="PROTEIN_KINASE_ATP"/>
    <property type="match status" value="1"/>
</dbReference>
<feature type="transmembrane region" description="Helical" evidence="20">
    <location>
        <begin position="297"/>
        <end position="315"/>
    </location>
</feature>
<keyword evidence="23" id="KW-1185">Reference proteome</keyword>
<dbReference type="Gene3D" id="1.10.238.10">
    <property type="entry name" value="EF-hand"/>
    <property type="match status" value="1"/>
</dbReference>
<dbReference type="InterPro" id="IPR011992">
    <property type="entry name" value="EF-hand-dom_pair"/>
</dbReference>
<dbReference type="Pfam" id="PF13499">
    <property type="entry name" value="EF-hand_7"/>
    <property type="match status" value="1"/>
</dbReference>
<dbReference type="SUPFAM" id="SSF56112">
    <property type="entry name" value="Protein kinase-like (PK-like)"/>
    <property type="match status" value="1"/>
</dbReference>
<dbReference type="WBParaSite" id="Gr19_v10_g413.t2">
    <property type="protein sequence ID" value="Gr19_v10_g413.t2"/>
    <property type="gene ID" value="Gr19_v10_g413"/>
</dbReference>
<protein>
    <recommendedName>
        <fullName evidence="5">non-specific serine/threonine protein kinase</fullName>
        <ecNumber evidence="5">2.7.11.1</ecNumber>
    </recommendedName>
</protein>
<evidence type="ECO:0000259" key="22">
    <source>
        <dbReference type="PROSITE" id="PS50222"/>
    </source>
</evidence>
<dbReference type="PROSITE" id="PS00108">
    <property type="entry name" value="PROTEIN_KINASE_ST"/>
    <property type="match status" value="1"/>
</dbReference>
<evidence type="ECO:0000256" key="5">
    <source>
        <dbReference type="ARBA" id="ARBA00012513"/>
    </source>
</evidence>
<dbReference type="PANTHER" id="PTHR45840">
    <property type="entry name" value="RHOMBOID-RELATED PROTEIN"/>
    <property type="match status" value="1"/>
</dbReference>
<dbReference type="GO" id="GO:0019901">
    <property type="term" value="F:protein kinase binding"/>
    <property type="evidence" value="ECO:0007669"/>
    <property type="project" value="UniProtKB-ARBA"/>
</dbReference>
<dbReference type="Gene3D" id="1.10.510.10">
    <property type="entry name" value="Transferase(Phosphotransferase) domain 1"/>
    <property type="match status" value="1"/>
</dbReference>
<feature type="transmembrane region" description="Helical" evidence="20">
    <location>
        <begin position="213"/>
        <end position="229"/>
    </location>
</feature>
<feature type="binding site" evidence="18">
    <location>
        <position position="404"/>
    </location>
    <ligand>
        <name>ATP</name>
        <dbReference type="ChEBI" id="CHEBI:30616"/>
    </ligand>
</feature>
<feature type="transmembrane region" description="Helical" evidence="20">
    <location>
        <begin position="176"/>
        <end position="201"/>
    </location>
</feature>
<dbReference type="SMART" id="SM00220">
    <property type="entry name" value="S_TKc"/>
    <property type="match status" value="1"/>
</dbReference>
<accession>A0A914HSQ7</accession>
<evidence type="ECO:0000256" key="7">
    <source>
        <dbReference type="ARBA" id="ARBA00022553"/>
    </source>
</evidence>
<keyword evidence="6" id="KW-0723">Serine/threonine-protein kinase</keyword>
<dbReference type="PANTHER" id="PTHR45840:SF9">
    <property type="entry name" value="INACTIVE RHOMBOID-RELATED PROTEIN 2"/>
    <property type="match status" value="1"/>
</dbReference>
<dbReference type="PROSITE" id="PS50222">
    <property type="entry name" value="EF_HAND_2"/>
    <property type="match status" value="2"/>
</dbReference>
<evidence type="ECO:0000256" key="9">
    <source>
        <dbReference type="ARBA" id="ARBA00022692"/>
    </source>
</evidence>
<dbReference type="InterPro" id="IPR008271">
    <property type="entry name" value="Ser/Thr_kinase_AS"/>
</dbReference>
<evidence type="ECO:0000256" key="17">
    <source>
        <dbReference type="ARBA" id="ARBA00048679"/>
    </source>
</evidence>
<evidence type="ECO:0000256" key="13">
    <source>
        <dbReference type="ARBA" id="ARBA00022840"/>
    </source>
</evidence>
<organism evidence="23 24">
    <name type="scientific">Globodera rostochiensis</name>
    <name type="common">Golden nematode worm</name>
    <name type="synonym">Heterodera rostochiensis</name>
    <dbReference type="NCBI Taxonomy" id="31243"/>
    <lineage>
        <taxon>Eukaryota</taxon>
        <taxon>Metazoa</taxon>
        <taxon>Ecdysozoa</taxon>
        <taxon>Nematoda</taxon>
        <taxon>Chromadorea</taxon>
        <taxon>Rhabditida</taxon>
        <taxon>Tylenchina</taxon>
        <taxon>Tylenchomorpha</taxon>
        <taxon>Tylenchoidea</taxon>
        <taxon>Heteroderidae</taxon>
        <taxon>Heteroderinae</taxon>
        <taxon>Globodera</taxon>
    </lineage>
</organism>
<evidence type="ECO:0000256" key="12">
    <source>
        <dbReference type="ARBA" id="ARBA00022837"/>
    </source>
</evidence>
<sequence length="733" mass="82886">MHSVSVLDKFQCESSQECQEWYNIFRSFDSDNDGCVPVAELKLAVRSSAYQFGLSREEANVLLSDVDANGDNFVDFPEFTRLMAHAKQMQLTRVILYAASSVLPRSQQTEAFRYLLEYNCFPPPIFMVLISIIQIGLYIYHEINYCGNDRFMPAKCAPVQSPLILDPCSKWQIWRYFTYMFVHVGFIHLLTNLVVQILLGIPLELVHKYGRVGILYLGGVVGGALLFFVTDRGVYLAGASGGVYTLLSAHIANVIMNWSEMQFNWVRASILGTFVSADIVIAVYQRYFSDLPNKVSYVSHIGGFVTGLLLGIVLLRNFRKLEWETYAWWGALVIFVLSVANLTFVAFERRICDLLTDWLVMVLKCKTNPIKTDYKIGGSVLGVGINGKVVECEHRTNGKKFALKILRDIPKAKREAELHFLASVHVNIVKIYDIYENTYNGIPCLLLVMECMTGGELFTRIQERSGGAFTEREASNIIHSICSAVAHLHQMGIAHRDIKPENLLYSEPGPTGVLKLTDFGFAKRSEDGEKSLVTPLYTPYYSSPEVFSSQKYDKACDVWAIGVISYILLCGYPPFFSTHGLPISPGMKSRIRAGQYNFSGPEWDRVSEAAKDLIRRCLVTDPDERATINQLMQHKWITHYNKNPVTALATQRVLNEQEVNWTDFSEEMENALATMRVGDVHIKQMGDAHNALLEKRRKRTTTEGQHKKTSEEQTLPFADDQTADPIRGIIARQ</sequence>
<keyword evidence="8" id="KW-0808">Transferase</keyword>
<name>A0A914HSQ7_GLORO</name>
<keyword evidence="9 20" id="KW-0812">Transmembrane</keyword>
<feature type="domain" description="EF-hand" evidence="22">
    <location>
        <begin position="16"/>
        <end position="51"/>
    </location>
</feature>
<dbReference type="SMART" id="SM00054">
    <property type="entry name" value="EFh"/>
    <property type="match status" value="2"/>
</dbReference>
<keyword evidence="7" id="KW-0597">Phosphoprotein</keyword>
<evidence type="ECO:0000256" key="18">
    <source>
        <dbReference type="PROSITE-ProRule" id="PRU10141"/>
    </source>
</evidence>
<feature type="region of interest" description="Disordered" evidence="19">
    <location>
        <begin position="696"/>
        <end position="733"/>
    </location>
</feature>
<dbReference type="Gene3D" id="3.30.200.20">
    <property type="entry name" value="Phosphorylase Kinase, domain 1"/>
    <property type="match status" value="1"/>
</dbReference>
<feature type="transmembrane region" description="Helical" evidence="20">
    <location>
        <begin position="327"/>
        <end position="347"/>
    </location>
</feature>
<evidence type="ECO:0000256" key="3">
    <source>
        <dbReference type="ARBA" id="ARBA00006692"/>
    </source>
</evidence>
<dbReference type="InterPro" id="IPR002048">
    <property type="entry name" value="EF_hand_dom"/>
</dbReference>
<evidence type="ECO:0000256" key="11">
    <source>
        <dbReference type="ARBA" id="ARBA00022777"/>
    </source>
</evidence>
<comment type="subcellular location">
    <subcellularLocation>
        <location evidence="2">Membrane</location>
        <topology evidence="2">Multi-pass membrane protein</topology>
    </subcellularLocation>
</comment>
<comment type="similarity">
    <text evidence="4">Belongs to the peptidase S54 family.</text>
</comment>
<evidence type="ECO:0000259" key="21">
    <source>
        <dbReference type="PROSITE" id="PS50011"/>
    </source>
</evidence>
<feature type="transmembrane region" description="Helical" evidence="20">
    <location>
        <begin position="121"/>
        <end position="140"/>
    </location>
</feature>
<dbReference type="Pfam" id="PF00069">
    <property type="entry name" value="Pkinase"/>
    <property type="match status" value="1"/>
</dbReference>
<dbReference type="InterPro" id="IPR035952">
    <property type="entry name" value="Rhomboid-like_sf"/>
</dbReference>
<dbReference type="InterPro" id="IPR022764">
    <property type="entry name" value="Peptidase_S54_rhomboid_dom"/>
</dbReference>
<evidence type="ECO:0000256" key="20">
    <source>
        <dbReference type="SAM" id="Phobius"/>
    </source>
</evidence>
<feature type="transmembrane region" description="Helical" evidence="20">
    <location>
        <begin position="268"/>
        <end position="285"/>
    </location>
</feature>
<dbReference type="GO" id="GO:0005524">
    <property type="term" value="F:ATP binding"/>
    <property type="evidence" value="ECO:0007669"/>
    <property type="project" value="UniProtKB-UniRule"/>
</dbReference>
<dbReference type="FunFam" id="3.30.200.20:FF:000156">
    <property type="entry name" value="MAP kinase-activated protein kinase 3"/>
    <property type="match status" value="1"/>
</dbReference>
<dbReference type="InterPro" id="IPR018247">
    <property type="entry name" value="EF_Hand_1_Ca_BS"/>
</dbReference>
<comment type="cofactor">
    <cofactor evidence="1">
        <name>Mg(2+)</name>
        <dbReference type="ChEBI" id="CHEBI:18420"/>
    </cofactor>
</comment>
<comment type="catalytic activity">
    <reaction evidence="16">
        <text>L-threonyl-[protein] + ATP = O-phospho-L-threonyl-[protein] + ADP + H(+)</text>
        <dbReference type="Rhea" id="RHEA:46608"/>
        <dbReference type="Rhea" id="RHEA-COMP:11060"/>
        <dbReference type="Rhea" id="RHEA-COMP:11605"/>
        <dbReference type="ChEBI" id="CHEBI:15378"/>
        <dbReference type="ChEBI" id="CHEBI:30013"/>
        <dbReference type="ChEBI" id="CHEBI:30616"/>
        <dbReference type="ChEBI" id="CHEBI:61977"/>
        <dbReference type="ChEBI" id="CHEBI:456216"/>
        <dbReference type="EC" id="2.7.11.1"/>
    </reaction>
</comment>
<dbReference type="PROSITE" id="PS50011">
    <property type="entry name" value="PROTEIN_KINASE_DOM"/>
    <property type="match status" value="1"/>
</dbReference>
<evidence type="ECO:0000313" key="23">
    <source>
        <dbReference type="Proteomes" id="UP000887572"/>
    </source>
</evidence>
<dbReference type="Pfam" id="PF01694">
    <property type="entry name" value="Rhomboid"/>
    <property type="match status" value="1"/>
</dbReference>
<proteinExistence type="inferred from homology"/>
<dbReference type="EC" id="2.7.11.1" evidence="5"/>
<keyword evidence="12" id="KW-0106">Calcium</keyword>
<dbReference type="GO" id="GO:0016020">
    <property type="term" value="C:membrane"/>
    <property type="evidence" value="ECO:0007669"/>
    <property type="project" value="UniProtKB-SubCell"/>
</dbReference>
<dbReference type="Proteomes" id="UP000887572">
    <property type="component" value="Unplaced"/>
</dbReference>
<dbReference type="InterPro" id="IPR051739">
    <property type="entry name" value="Rhomboid_IM_Serine_Proteases"/>
</dbReference>
<evidence type="ECO:0000256" key="2">
    <source>
        <dbReference type="ARBA" id="ARBA00004141"/>
    </source>
</evidence>
<keyword evidence="15 20" id="KW-0472">Membrane</keyword>